<proteinExistence type="predicted"/>
<sequence>MNKITKVAQVLRKRGLLGTLKLVKNRLRGRRIKNYRVYQELLQQKAGIEIGGPSGFFSREVPVYDVVKSLDGVNFSSSTVWEGELTEGPTYTYGQGRTGHQFICDAVNLERIQTGTYDFVLSCNNLEHIANPLKALTEWLRILKPEGMLLLVLPFKESNFDHQRSYTTMAHLLDDFRNNTSEEDLAHLPEILELHDLSMDAPAGDFENFRKRSLANFQNRCLHHHVFSLDLLEEIFHFLQVEVIAKDSTDTDLIILGRKTS</sequence>
<dbReference type="Proteomes" id="UP000659698">
    <property type="component" value="Unassembled WGS sequence"/>
</dbReference>
<dbReference type="InterPro" id="IPR013216">
    <property type="entry name" value="Methyltransf_11"/>
</dbReference>
<accession>A0ABR6VYE9</accession>
<organism evidence="2 3">
    <name type="scientific">Rufibacter sediminis</name>
    <dbReference type="NCBI Taxonomy" id="2762756"/>
    <lineage>
        <taxon>Bacteria</taxon>
        <taxon>Pseudomonadati</taxon>
        <taxon>Bacteroidota</taxon>
        <taxon>Cytophagia</taxon>
        <taxon>Cytophagales</taxon>
        <taxon>Hymenobacteraceae</taxon>
        <taxon>Rufibacter</taxon>
    </lineage>
</organism>
<gene>
    <name evidence="2" type="ORF">H7U12_21015</name>
</gene>
<keyword evidence="2" id="KW-0808">Transferase</keyword>
<keyword evidence="3" id="KW-1185">Reference proteome</keyword>
<dbReference type="RefSeq" id="WP_186641886.1">
    <property type="nucleotide sequence ID" value="NZ_JACOAF010000058.1"/>
</dbReference>
<comment type="caution">
    <text evidence="2">The sequence shown here is derived from an EMBL/GenBank/DDBJ whole genome shotgun (WGS) entry which is preliminary data.</text>
</comment>
<dbReference type="InterPro" id="IPR029063">
    <property type="entry name" value="SAM-dependent_MTases_sf"/>
</dbReference>
<evidence type="ECO:0000259" key="1">
    <source>
        <dbReference type="Pfam" id="PF08241"/>
    </source>
</evidence>
<keyword evidence="2" id="KW-0489">Methyltransferase</keyword>
<evidence type="ECO:0000313" key="3">
    <source>
        <dbReference type="Proteomes" id="UP000659698"/>
    </source>
</evidence>
<dbReference type="Gene3D" id="3.40.50.150">
    <property type="entry name" value="Vaccinia Virus protein VP39"/>
    <property type="match status" value="1"/>
</dbReference>
<dbReference type="EMBL" id="JACOAF010000058">
    <property type="protein sequence ID" value="MBC3542180.1"/>
    <property type="molecule type" value="Genomic_DNA"/>
</dbReference>
<reference evidence="2 3" key="1">
    <citation type="journal article" date="2019" name="Int. J. Syst. Evol. Microbiol.">
        <title>Rufibacter sediminis sp. nov., isolated from freshwater lake sediment.</title>
        <authorList>
            <person name="Qu J.H."/>
            <person name="Zhang L.J."/>
            <person name="Fu Y.H."/>
            <person name="Li H.F."/>
        </authorList>
    </citation>
    <scope>NUCLEOTIDE SEQUENCE [LARGE SCALE GENOMIC DNA]</scope>
    <source>
        <strain evidence="2 3">H-1</strain>
    </source>
</reference>
<evidence type="ECO:0000313" key="2">
    <source>
        <dbReference type="EMBL" id="MBC3542180.1"/>
    </source>
</evidence>
<protein>
    <submittedName>
        <fullName evidence="2">Methyltransferase domain-containing protein</fullName>
    </submittedName>
</protein>
<dbReference type="GO" id="GO:0008168">
    <property type="term" value="F:methyltransferase activity"/>
    <property type="evidence" value="ECO:0007669"/>
    <property type="project" value="UniProtKB-KW"/>
</dbReference>
<feature type="domain" description="Methyltransferase type 11" evidence="1">
    <location>
        <begin position="102"/>
        <end position="150"/>
    </location>
</feature>
<dbReference type="GO" id="GO:0032259">
    <property type="term" value="P:methylation"/>
    <property type="evidence" value="ECO:0007669"/>
    <property type="project" value="UniProtKB-KW"/>
</dbReference>
<dbReference type="Pfam" id="PF08241">
    <property type="entry name" value="Methyltransf_11"/>
    <property type="match status" value="1"/>
</dbReference>
<dbReference type="SUPFAM" id="SSF53335">
    <property type="entry name" value="S-adenosyl-L-methionine-dependent methyltransferases"/>
    <property type="match status" value="1"/>
</dbReference>
<name>A0ABR6VYE9_9BACT</name>